<keyword evidence="13" id="KW-0175">Coiled coil</keyword>
<evidence type="ECO:0000256" key="3">
    <source>
        <dbReference type="ARBA" id="ARBA00017144"/>
    </source>
</evidence>
<evidence type="ECO:0000256" key="12">
    <source>
        <dbReference type="HAMAP-Rule" id="MF_00165"/>
    </source>
</evidence>
<evidence type="ECO:0000256" key="7">
    <source>
        <dbReference type="ARBA" id="ARBA00022777"/>
    </source>
</evidence>
<sequence length="230" mass="25344">MYPGVFITFEGPDGSGKTTQIKRLAEWLRERGTEPILLRQPGGTALGERIRAILLDSRSEEALGEIAPLSELALMFADRAQSIRQVILPALAEGRVILCDRYTDSSEAYQGAGRGLGTDRVLAVHRAVCDDLQPSLTVLLLPDVEQALKRARRRNERYKQQHDGADENRFEAEGEAFYRRVHDAYAAIAEREPQRVALIGPGTGDDGIEAIATRVREVVAERLAAARIGV</sequence>
<protein>
    <recommendedName>
        <fullName evidence="3 12">Thymidylate kinase</fullName>
        <ecNumber evidence="2 12">2.7.4.9</ecNumber>
    </recommendedName>
    <alternativeName>
        <fullName evidence="9 12">dTMP kinase</fullName>
    </alternativeName>
</protein>
<feature type="coiled-coil region" evidence="13">
    <location>
        <begin position="141"/>
        <end position="168"/>
    </location>
</feature>
<dbReference type="InterPro" id="IPR018094">
    <property type="entry name" value="Thymidylate_kinase"/>
</dbReference>
<dbReference type="GO" id="GO:0006227">
    <property type="term" value="P:dUDP biosynthetic process"/>
    <property type="evidence" value="ECO:0007669"/>
    <property type="project" value="TreeGrafter"/>
</dbReference>
<keyword evidence="8 12" id="KW-0067">ATP-binding</keyword>
<dbReference type="Gene3D" id="3.40.50.300">
    <property type="entry name" value="P-loop containing nucleotide triphosphate hydrolases"/>
    <property type="match status" value="1"/>
</dbReference>
<accession>A0A1H4ITM8</accession>
<evidence type="ECO:0000256" key="9">
    <source>
        <dbReference type="ARBA" id="ARBA00029962"/>
    </source>
</evidence>
<dbReference type="NCBIfam" id="TIGR00041">
    <property type="entry name" value="DTMP_kinase"/>
    <property type="match status" value="1"/>
</dbReference>
<evidence type="ECO:0000256" key="2">
    <source>
        <dbReference type="ARBA" id="ARBA00012980"/>
    </source>
</evidence>
<dbReference type="GO" id="GO:0006235">
    <property type="term" value="P:dTTP biosynthetic process"/>
    <property type="evidence" value="ECO:0007669"/>
    <property type="project" value="UniProtKB-UniRule"/>
</dbReference>
<dbReference type="Proteomes" id="UP000182409">
    <property type="component" value="Unassembled WGS sequence"/>
</dbReference>
<evidence type="ECO:0000256" key="6">
    <source>
        <dbReference type="ARBA" id="ARBA00022741"/>
    </source>
</evidence>
<keyword evidence="6 12" id="KW-0547">Nucleotide-binding</keyword>
<evidence type="ECO:0000256" key="13">
    <source>
        <dbReference type="SAM" id="Coils"/>
    </source>
</evidence>
<feature type="binding site" evidence="12">
    <location>
        <begin position="11"/>
        <end position="18"/>
    </location>
    <ligand>
        <name>ATP</name>
        <dbReference type="ChEBI" id="CHEBI:30616"/>
    </ligand>
</feature>
<dbReference type="GO" id="GO:0006233">
    <property type="term" value="P:dTDP biosynthetic process"/>
    <property type="evidence" value="ECO:0007669"/>
    <property type="project" value="InterPro"/>
</dbReference>
<dbReference type="InterPro" id="IPR039430">
    <property type="entry name" value="Thymidylate_kin-like_dom"/>
</dbReference>
<dbReference type="GO" id="GO:0004798">
    <property type="term" value="F:dTMP kinase activity"/>
    <property type="evidence" value="ECO:0007669"/>
    <property type="project" value="UniProtKB-UniRule"/>
</dbReference>
<evidence type="ECO:0000256" key="11">
    <source>
        <dbReference type="ARBA" id="ARBA00057735"/>
    </source>
</evidence>
<evidence type="ECO:0000256" key="8">
    <source>
        <dbReference type="ARBA" id="ARBA00022840"/>
    </source>
</evidence>
<dbReference type="GO" id="GO:0005829">
    <property type="term" value="C:cytosol"/>
    <property type="evidence" value="ECO:0007669"/>
    <property type="project" value="TreeGrafter"/>
</dbReference>
<dbReference type="CDD" id="cd01672">
    <property type="entry name" value="TMPK"/>
    <property type="match status" value="1"/>
</dbReference>
<reference evidence="15 16" key="1">
    <citation type="submission" date="2016-10" db="EMBL/GenBank/DDBJ databases">
        <authorList>
            <person name="de Groot N.N."/>
        </authorList>
    </citation>
    <scope>NUCLEOTIDE SEQUENCE [LARGE SCALE GENOMIC DNA]</scope>
    <source>
        <strain evidence="15 16">AB35.6</strain>
    </source>
</reference>
<dbReference type="FunFam" id="3.40.50.300:FF:000225">
    <property type="entry name" value="Thymidylate kinase"/>
    <property type="match status" value="1"/>
</dbReference>
<comment type="function">
    <text evidence="11 12">Phosphorylation of dTMP to form dTDP in both de novo and salvage pathways of dTTP synthesis.</text>
</comment>
<dbReference type="PROSITE" id="PS01331">
    <property type="entry name" value="THYMIDYLATE_KINASE"/>
    <property type="match status" value="1"/>
</dbReference>
<evidence type="ECO:0000313" key="16">
    <source>
        <dbReference type="Proteomes" id="UP000182409"/>
    </source>
</evidence>
<dbReference type="EMBL" id="FNSD01000001">
    <property type="protein sequence ID" value="SEB37367.1"/>
    <property type="molecule type" value="Genomic_DNA"/>
</dbReference>
<evidence type="ECO:0000256" key="4">
    <source>
        <dbReference type="ARBA" id="ARBA00022679"/>
    </source>
</evidence>
<comment type="catalytic activity">
    <reaction evidence="10 12">
        <text>dTMP + ATP = dTDP + ADP</text>
        <dbReference type="Rhea" id="RHEA:13517"/>
        <dbReference type="ChEBI" id="CHEBI:30616"/>
        <dbReference type="ChEBI" id="CHEBI:58369"/>
        <dbReference type="ChEBI" id="CHEBI:63528"/>
        <dbReference type="ChEBI" id="CHEBI:456216"/>
        <dbReference type="EC" id="2.7.4.9"/>
    </reaction>
</comment>
<dbReference type="HAMAP" id="MF_00165">
    <property type="entry name" value="Thymidylate_kinase"/>
    <property type="match status" value="1"/>
</dbReference>
<dbReference type="PANTHER" id="PTHR10344:SF4">
    <property type="entry name" value="UMP-CMP KINASE 2, MITOCHONDRIAL"/>
    <property type="match status" value="1"/>
</dbReference>
<evidence type="ECO:0000256" key="5">
    <source>
        <dbReference type="ARBA" id="ARBA00022727"/>
    </source>
</evidence>
<evidence type="ECO:0000313" key="15">
    <source>
        <dbReference type="EMBL" id="SEB37367.1"/>
    </source>
</evidence>
<dbReference type="Pfam" id="PF02223">
    <property type="entry name" value="Thymidylate_kin"/>
    <property type="match status" value="1"/>
</dbReference>
<dbReference type="PANTHER" id="PTHR10344">
    <property type="entry name" value="THYMIDYLATE KINASE"/>
    <property type="match status" value="1"/>
</dbReference>
<feature type="domain" description="Thymidylate kinase-like" evidence="14">
    <location>
        <begin position="9"/>
        <end position="198"/>
    </location>
</feature>
<proteinExistence type="inferred from homology"/>
<evidence type="ECO:0000256" key="1">
    <source>
        <dbReference type="ARBA" id="ARBA00009776"/>
    </source>
</evidence>
<gene>
    <name evidence="12" type="primary">tmk</name>
    <name evidence="15" type="ORF">SAMN05443244_0061</name>
</gene>
<dbReference type="OrthoDB" id="9774907at2"/>
<dbReference type="InterPro" id="IPR027417">
    <property type="entry name" value="P-loop_NTPase"/>
</dbReference>
<name>A0A1H4ITM8_9BACT</name>
<organism evidence="15 16">
    <name type="scientific">Terriglobus roseus</name>
    <dbReference type="NCBI Taxonomy" id="392734"/>
    <lineage>
        <taxon>Bacteria</taxon>
        <taxon>Pseudomonadati</taxon>
        <taxon>Acidobacteriota</taxon>
        <taxon>Terriglobia</taxon>
        <taxon>Terriglobales</taxon>
        <taxon>Acidobacteriaceae</taxon>
        <taxon>Terriglobus</taxon>
    </lineage>
</organism>
<dbReference type="SUPFAM" id="SSF52540">
    <property type="entry name" value="P-loop containing nucleoside triphosphate hydrolases"/>
    <property type="match status" value="1"/>
</dbReference>
<keyword evidence="4 12" id="KW-0808">Transferase</keyword>
<evidence type="ECO:0000256" key="10">
    <source>
        <dbReference type="ARBA" id="ARBA00048743"/>
    </source>
</evidence>
<dbReference type="InterPro" id="IPR018095">
    <property type="entry name" value="Thymidylate_kin_CS"/>
</dbReference>
<keyword evidence="7 12" id="KW-0418">Kinase</keyword>
<dbReference type="AlphaFoldDB" id="A0A1H4ITM8"/>
<comment type="similarity">
    <text evidence="1 12">Belongs to the thymidylate kinase family.</text>
</comment>
<evidence type="ECO:0000259" key="14">
    <source>
        <dbReference type="Pfam" id="PF02223"/>
    </source>
</evidence>
<dbReference type="EC" id="2.7.4.9" evidence="2 12"/>
<dbReference type="GO" id="GO:0005524">
    <property type="term" value="F:ATP binding"/>
    <property type="evidence" value="ECO:0007669"/>
    <property type="project" value="UniProtKB-UniRule"/>
</dbReference>
<keyword evidence="5 12" id="KW-0545">Nucleotide biosynthesis</keyword>